<evidence type="ECO:0000256" key="1">
    <source>
        <dbReference type="SAM" id="MobiDB-lite"/>
    </source>
</evidence>
<dbReference type="Proteomes" id="UP001154282">
    <property type="component" value="Unassembled WGS sequence"/>
</dbReference>
<gene>
    <name evidence="2" type="ORF">LITE_LOCUS38839</name>
</gene>
<feature type="compositionally biased region" description="Basic and acidic residues" evidence="1">
    <location>
        <begin position="157"/>
        <end position="167"/>
    </location>
</feature>
<feature type="region of interest" description="Disordered" evidence="1">
    <location>
        <begin position="157"/>
        <end position="189"/>
    </location>
</feature>
<protein>
    <submittedName>
        <fullName evidence="2">Uncharacterized protein</fullName>
    </submittedName>
</protein>
<sequence length="189" mass="21901">MIKRKVTESDRARRRRAKSLSQFNAFFPSIFLSARQRHCNLQAFKPWRRSWWHLFRPPHLVRSTSARASLPPVQRFRAAPSSSRHSVRSSSRLLPPPRHHFPWFIAAEATGRLLKESDSLTRSAMLETLISGCNFEMSSPRNCAYFFLLFMVPGKAEKQEERERPAEDTGPCLSIESRRIGTGQRRSPH</sequence>
<organism evidence="2 3">
    <name type="scientific">Linum tenue</name>
    <dbReference type="NCBI Taxonomy" id="586396"/>
    <lineage>
        <taxon>Eukaryota</taxon>
        <taxon>Viridiplantae</taxon>
        <taxon>Streptophyta</taxon>
        <taxon>Embryophyta</taxon>
        <taxon>Tracheophyta</taxon>
        <taxon>Spermatophyta</taxon>
        <taxon>Magnoliopsida</taxon>
        <taxon>eudicotyledons</taxon>
        <taxon>Gunneridae</taxon>
        <taxon>Pentapetalae</taxon>
        <taxon>rosids</taxon>
        <taxon>fabids</taxon>
        <taxon>Malpighiales</taxon>
        <taxon>Linaceae</taxon>
        <taxon>Linum</taxon>
    </lineage>
</organism>
<accession>A0AAV0PK17</accession>
<reference evidence="2" key="1">
    <citation type="submission" date="2022-08" db="EMBL/GenBank/DDBJ databases">
        <authorList>
            <person name="Gutierrez-Valencia J."/>
        </authorList>
    </citation>
    <scope>NUCLEOTIDE SEQUENCE</scope>
</reference>
<comment type="caution">
    <text evidence="2">The sequence shown here is derived from an EMBL/GenBank/DDBJ whole genome shotgun (WGS) entry which is preliminary data.</text>
</comment>
<name>A0AAV0PK17_9ROSI</name>
<evidence type="ECO:0000313" key="2">
    <source>
        <dbReference type="EMBL" id="CAI0471226.1"/>
    </source>
</evidence>
<dbReference type="EMBL" id="CAMGYJ010000009">
    <property type="protein sequence ID" value="CAI0471226.1"/>
    <property type="molecule type" value="Genomic_DNA"/>
</dbReference>
<evidence type="ECO:0000313" key="3">
    <source>
        <dbReference type="Proteomes" id="UP001154282"/>
    </source>
</evidence>
<keyword evidence="3" id="KW-1185">Reference proteome</keyword>
<dbReference type="AlphaFoldDB" id="A0AAV0PK17"/>
<proteinExistence type="predicted"/>